<dbReference type="InterPro" id="IPR015854">
    <property type="entry name" value="ABC_transpr_LolD-like"/>
</dbReference>
<evidence type="ECO:0000256" key="1">
    <source>
        <dbReference type="ARBA" id="ARBA00022741"/>
    </source>
</evidence>
<evidence type="ECO:0000259" key="3">
    <source>
        <dbReference type="PROSITE" id="PS50893"/>
    </source>
</evidence>
<dbReference type="InterPro" id="IPR003439">
    <property type="entry name" value="ABC_transporter-like_ATP-bd"/>
</dbReference>
<dbReference type="EMBL" id="JFHK01000004">
    <property type="protein sequence ID" value="OAA31216.1"/>
    <property type="molecule type" value="Genomic_DNA"/>
</dbReference>
<gene>
    <name evidence="4" type="ORF">AT15_06885</name>
</gene>
<dbReference type="PANTHER" id="PTHR24220:SF86">
    <property type="entry name" value="ABC TRANSPORTER ABCH.1"/>
    <property type="match status" value="1"/>
</dbReference>
<dbReference type="PANTHER" id="PTHR24220">
    <property type="entry name" value="IMPORT ATP-BINDING PROTEIN"/>
    <property type="match status" value="1"/>
</dbReference>
<dbReference type="GO" id="GO:0022857">
    <property type="term" value="F:transmembrane transporter activity"/>
    <property type="evidence" value="ECO:0007669"/>
    <property type="project" value="TreeGrafter"/>
</dbReference>
<protein>
    <recommendedName>
        <fullName evidence="3">ABC transporter domain-containing protein</fullName>
    </recommendedName>
</protein>
<reference evidence="4 5" key="1">
    <citation type="submission" date="2014-02" db="EMBL/GenBank/DDBJ databases">
        <title>Kosmotoga genome sequencing.</title>
        <authorList>
            <person name="Pollo S.M."/>
            <person name="Charchuk R."/>
            <person name="Nesbo C.L."/>
        </authorList>
    </citation>
    <scope>NUCLEOTIDE SEQUENCE [LARGE SCALE GENOMIC DNA]</scope>
    <source>
        <strain evidence="4 5">S304</strain>
    </source>
</reference>
<dbReference type="OrthoDB" id="9802264at2"/>
<dbReference type="Gene3D" id="3.40.50.300">
    <property type="entry name" value="P-loop containing nucleotide triphosphate hydrolases"/>
    <property type="match status" value="1"/>
</dbReference>
<dbReference type="InterPro" id="IPR017871">
    <property type="entry name" value="ABC_transporter-like_CS"/>
</dbReference>
<dbReference type="Pfam" id="PF00005">
    <property type="entry name" value="ABC_tran"/>
    <property type="match status" value="1"/>
</dbReference>
<keyword evidence="1" id="KW-0547">Nucleotide-binding</keyword>
<dbReference type="RefSeq" id="WP_068346174.1">
    <property type="nucleotide sequence ID" value="NZ_JFHK01000004.1"/>
</dbReference>
<dbReference type="InterPro" id="IPR003593">
    <property type="entry name" value="AAA+_ATPase"/>
</dbReference>
<dbReference type="PATRIC" id="fig|1453497.3.peg.1374"/>
<dbReference type="PROSITE" id="PS50893">
    <property type="entry name" value="ABC_TRANSPORTER_2"/>
    <property type="match status" value="1"/>
</dbReference>
<evidence type="ECO:0000313" key="4">
    <source>
        <dbReference type="EMBL" id="OAA31216.1"/>
    </source>
</evidence>
<dbReference type="GO" id="GO:0005524">
    <property type="term" value="F:ATP binding"/>
    <property type="evidence" value="ECO:0007669"/>
    <property type="project" value="UniProtKB-KW"/>
</dbReference>
<dbReference type="STRING" id="1453497.AT15_06885"/>
<sequence length="220" mass="24185">MSDAILEARNISYSYGMVSVLKNLNVRVDSPEICGIFGKSGSGKSTLIAILAGLMKPLSGEVFLKGIKVYESLRSVLSIRKRTGIVFQLRNLLKELTVEENLRVASMAKGKELNSGEISDLLSAMEISRLVHRYPSELSVGEQQRVAIARALVGSPVIIFADEPTGSVDEANKKGILALFQKVRERKVPIVLTSHDSETLKICDRVYELRNGILKEVLIT</sequence>
<dbReference type="InterPro" id="IPR027417">
    <property type="entry name" value="P-loop_NTPase"/>
</dbReference>
<keyword evidence="5" id="KW-1185">Reference proteome</keyword>
<comment type="caution">
    <text evidence="4">The sequence shown here is derived from an EMBL/GenBank/DDBJ whole genome shotgun (WGS) entry which is preliminary data.</text>
</comment>
<dbReference type="SUPFAM" id="SSF52540">
    <property type="entry name" value="P-loop containing nucleoside triphosphate hydrolases"/>
    <property type="match status" value="1"/>
</dbReference>
<name>A0A176K1Z9_9BACT</name>
<evidence type="ECO:0000256" key="2">
    <source>
        <dbReference type="ARBA" id="ARBA00022840"/>
    </source>
</evidence>
<dbReference type="Proteomes" id="UP000077339">
    <property type="component" value="Unassembled WGS sequence"/>
</dbReference>
<feature type="domain" description="ABC transporter" evidence="3">
    <location>
        <begin position="6"/>
        <end position="219"/>
    </location>
</feature>
<evidence type="ECO:0000313" key="5">
    <source>
        <dbReference type="Proteomes" id="UP000077339"/>
    </source>
</evidence>
<accession>A0A176K1Z9</accession>
<keyword evidence="2" id="KW-0067">ATP-binding</keyword>
<dbReference type="AlphaFoldDB" id="A0A176K1Z9"/>
<dbReference type="GO" id="GO:0016887">
    <property type="term" value="F:ATP hydrolysis activity"/>
    <property type="evidence" value="ECO:0007669"/>
    <property type="project" value="InterPro"/>
</dbReference>
<dbReference type="PROSITE" id="PS00211">
    <property type="entry name" value="ABC_TRANSPORTER_1"/>
    <property type="match status" value="1"/>
</dbReference>
<dbReference type="GO" id="GO:0005886">
    <property type="term" value="C:plasma membrane"/>
    <property type="evidence" value="ECO:0007669"/>
    <property type="project" value="TreeGrafter"/>
</dbReference>
<proteinExistence type="predicted"/>
<organism evidence="4 5">
    <name type="scientific">Kosmotoga arenicorallina S304</name>
    <dbReference type="NCBI Taxonomy" id="1453497"/>
    <lineage>
        <taxon>Bacteria</taxon>
        <taxon>Thermotogati</taxon>
        <taxon>Thermotogota</taxon>
        <taxon>Thermotogae</taxon>
        <taxon>Kosmotogales</taxon>
        <taxon>Kosmotogaceae</taxon>
        <taxon>Kosmotoga</taxon>
    </lineage>
</organism>
<dbReference type="SMART" id="SM00382">
    <property type="entry name" value="AAA"/>
    <property type="match status" value="1"/>
</dbReference>